<dbReference type="Proteomes" id="UP000019460">
    <property type="component" value="Unassembled WGS sequence"/>
</dbReference>
<accession>W9VYA5</accession>
<evidence type="ECO:0000256" key="2">
    <source>
        <dbReference type="SAM" id="Phobius"/>
    </source>
</evidence>
<dbReference type="eggNOG" id="COG0457">
    <property type="taxonomic scope" value="Bacteria"/>
</dbReference>
<evidence type="ECO:0000313" key="6">
    <source>
        <dbReference type="Proteomes" id="UP000019460"/>
    </source>
</evidence>
<dbReference type="PROSITE" id="PS51257">
    <property type="entry name" value="PROKAR_LIPOPROTEIN"/>
    <property type="match status" value="1"/>
</dbReference>
<feature type="domain" description="DUF7939" evidence="4">
    <location>
        <begin position="525"/>
        <end position="606"/>
    </location>
</feature>
<gene>
    <name evidence="5" type="ORF">D779_1451</name>
</gene>
<keyword evidence="3" id="KW-0732">Signal</keyword>
<feature type="compositionally biased region" description="Low complexity" evidence="1">
    <location>
        <begin position="444"/>
        <end position="455"/>
    </location>
</feature>
<keyword evidence="6" id="KW-1185">Reference proteome</keyword>
<dbReference type="STRING" id="1249627.D779_1451"/>
<evidence type="ECO:0000259" key="4">
    <source>
        <dbReference type="Pfam" id="PF25607"/>
    </source>
</evidence>
<keyword evidence="2" id="KW-0812">Transmembrane</keyword>
<comment type="caution">
    <text evidence="5">The sequence shown here is derived from an EMBL/GenBank/DDBJ whole genome shotgun (WGS) entry which is preliminary data.</text>
</comment>
<evidence type="ECO:0000256" key="3">
    <source>
        <dbReference type="SAM" id="SignalP"/>
    </source>
</evidence>
<organism evidence="5 6">
    <name type="scientific">Imhoffiella purpurea</name>
    <dbReference type="NCBI Taxonomy" id="1249627"/>
    <lineage>
        <taxon>Bacteria</taxon>
        <taxon>Pseudomonadati</taxon>
        <taxon>Pseudomonadota</taxon>
        <taxon>Gammaproteobacteria</taxon>
        <taxon>Chromatiales</taxon>
        <taxon>Chromatiaceae</taxon>
        <taxon>Imhoffiella</taxon>
    </lineage>
</organism>
<dbReference type="InterPro" id="IPR025738">
    <property type="entry name" value="BatD"/>
</dbReference>
<protein>
    <submittedName>
        <fullName evidence="5">BatD</fullName>
    </submittedName>
</protein>
<dbReference type="PANTHER" id="PTHR40940">
    <property type="entry name" value="PROTEIN BATD-RELATED"/>
    <property type="match status" value="1"/>
</dbReference>
<keyword evidence="2" id="KW-0472">Membrane</keyword>
<sequence>MPRTPLLRAALVVLLVSIGCAVQAAGLKAQVDRTRVSVGDVVTLRLVAEGDTRGDPDFGPLNADFDILRRGQSKTTSIVNGSISSTREWTLELAPKQVGLLRIPPIALGADQSQPITVEVVSGSTGSAVAGGDRPLFLKAEASERTPYVQQGFGYRVKVYYRQPPQRAVLSDPTADGAGIQRVGDDRSYDEYVDGVLYRVIERRYLVTPLKSGTLTINSPRLEAMVPDTSGGGRRDPFADLDDAFGGTLFQGFPDIAGFGQPMRRVVERAENLEIQVRPQPDEAGSTWLPATSVQIADEWTPTPPVFKVGEPVTRTLTLTVEGATSAQLPNLDMGALDGAQVYPDRPKAEDLAGTSAPTAVKSFKVAIVPSRAGELTLPEIRLPWWDTKADLPRVVVVPARTFEVAGGEASSLQPPAASPQPPASSQQPQGTGSVQGQDAATEAPSVPAGSPAAPMESSDRPDGASSSGGSGIWPWLAGGFGLAWIATLIWWLRERRAGRAGTRSVGESARRSPGFGGMRGVDLSAARRQVEKSCLDGDPRAARQALIHWGQVMWGEEAPKGMNALAARIGDEAALEILTEIDRAIYAPPGSSWDGASVWQRLGPLLAGVDGVRGDPDEDPLPELYPRD</sequence>
<feature type="signal peptide" evidence="3">
    <location>
        <begin position="1"/>
        <end position="24"/>
    </location>
</feature>
<keyword evidence="2" id="KW-1133">Transmembrane helix</keyword>
<dbReference type="Pfam" id="PF25607">
    <property type="entry name" value="DUF7939"/>
    <property type="match status" value="1"/>
</dbReference>
<feature type="region of interest" description="Disordered" evidence="1">
    <location>
        <begin position="407"/>
        <end position="469"/>
    </location>
</feature>
<evidence type="ECO:0000256" key="1">
    <source>
        <dbReference type="SAM" id="MobiDB-lite"/>
    </source>
</evidence>
<dbReference type="RefSeq" id="WP_043752971.1">
    <property type="nucleotide sequence ID" value="NZ_AONC01000027.1"/>
</dbReference>
<dbReference type="OrthoDB" id="5293418at2"/>
<dbReference type="Pfam" id="PF13584">
    <property type="entry name" value="BatD"/>
    <property type="match status" value="1"/>
</dbReference>
<name>W9VYA5_9GAMM</name>
<feature type="transmembrane region" description="Helical" evidence="2">
    <location>
        <begin position="473"/>
        <end position="493"/>
    </location>
</feature>
<reference evidence="5 6" key="1">
    <citation type="submission" date="2012-11" db="EMBL/GenBank/DDBJ databases">
        <title>Genome assembly of Thiorhodococcus sp. AK35.</title>
        <authorList>
            <person name="Nupur N."/>
            <person name="Khatri I."/>
            <person name="Subramanian S."/>
            <person name="Pinnaka A."/>
        </authorList>
    </citation>
    <scope>NUCLEOTIDE SEQUENCE [LARGE SCALE GENOMIC DNA]</scope>
    <source>
        <strain evidence="5 6">AK35</strain>
    </source>
</reference>
<dbReference type="AlphaFoldDB" id="W9VYA5"/>
<proteinExistence type="predicted"/>
<dbReference type="PANTHER" id="PTHR40940:SF1">
    <property type="entry name" value="PROTEIN BATD"/>
    <property type="match status" value="1"/>
</dbReference>
<dbReference type="EMBL" id="AONC01000027">
    <property type="protein sequence ID" value="EXJ15355.1"/>
    <property type="molecule type" value="Genomic_DNA"/>
</dbReference>
<feature type="chain" id="PRO_5004930672" evidence="3">
    <location>
        <begin position="25"/>
        <end position="629"/>
    </location>
</feature>
<evidence type="ECO:0000313" key="5">
    <source>
        <dbReference type="EMBL" id="EXJ15355.1"/>
    </source>
</evidence>
<dbReference type="InterPro" id="IPR057699">
    <property type="entry name" value="DUF7939"/>
</dbReference>